<keyword evidence="7" id="KW-1185">Reference proteome</keyword>
<dbReference type="SUPFAM" id="SSF53098">
    <property type="entry name" value="Ribonuclease H-like"/>
    <property type="match status" value="1"/>
</dbReference>
<dbReference type="Pfam" id="PF01609">
    <property type="entry name" value="DDE_Tnp_1"/>
    <property type="match status" value="1"/>
</dbReference>
<evidence type="ECO:0000313" key="7">
    <source>
        <dbReference type="Proteomes" id="UP001597094"/>
    </source>
</evidence>
<dbReference type="EMBL" id="JBHTLD010000076">
    <property type="protein sequence ID" value="MFD1186556.1"/>
    <property type="molecule type" value="Genomic_DNA"/>
</dbReference>
<dbReference type="PANTHER" id="PTHR33258:SF1">
    <property type="entry name" value="TRANSPOSASE INSL FOR INSERTION SEQUENCE ELEMENT IS186A-RELATED"/>
    <property type="match status" value="1"/>
</dbReference>
<dbReference type="InterPro" id="IPR047952">
    <property type="entry name" value="Transpos_IS4"/>
</dbReference>
<keyword evidence="4" id="KW-0233">DNA recombination</keyword>
<comment type="caution">
    <text evidence="6">The sequence shown here is derived from an EMBL/GenBank/DDBJ whole genome shotgun (WGS) entry which is preliminary data.</text>
</comment>
<evidence type="ECO:0000256" key="1">
    <source>
        <dbReference type="ARBA" id="ARBA00010075"/>
    </source>
</evidence>
<evidence type="ECO:0000256" key="3">
    <source>
        <dbReference type="ARBA" id="ARBA00023125"/>
    </source>
</evidence>
<keyword evidence="2" id="KW-0815">Transposition</keyword>
<proteinExistence type="inferred from homology"/>
<reference evidence="7" key="1">
    <citation type="journal article" date="2019" name="Int. J. Syst. Evol. Microbiol.">
        <title>The Global Catalogue of Microorganisms (GCM) 10K type strain sequencing project: providing services to taxonomists for standard genome sequencing and annotation.</title>
        <authorList>
            <consortium name="The Broad Institute Genomics Platform"/>
            <consortium name="The Broad Institute Genome Sequencing Center for Infectious Disease"/>
            <person name="Wu L."/>
            <person name="Ma J."/>
        </authorList>
    </citation>
    <scope>NUCLEOTIDE SEQUENCE [LARGE SCALE GENOMIC DNA]</scope>
    <source>
        <strain evidence="7">JCM 31319</strain>
    </source>
</reference>
<protein>
    <submittedName>
        <fullName evidence="6">IS4 family transposase</fullName>
    </submittedName>
</protein>
<gene>
    <name evidence="6" type="ORF">ACFQ2O_10090</name>
</gene>
<evidence type="ECO:0000259" key="5">
    <source>
        <dbReference type="Pfam" id="PF01609"/>
    </source>
</evidence>
<keyword evidence="3" id="KW-0238">DNA-binding</keyword>
<dbReference type="RefSeq" id="WP_377526706.1">
    <property type="nucleotide sequence ID" value="NZ_JBHTLD010000076.1"/>
</dbReference>
<accession>A0ABW3SR22</accession>
<dbReference type="InterPro" id="IPR002559">
    <property type="entry name" value="Transposase_11"/>
</dbReference>
<feature type="domain" description="Transposase IS4-like" evidence="5">
    <location>
        <begin position="103"/>
        <end position="336"/>
    </location>
</feature>
<sequence>MEDLREEIGSEGFKQEHRQSERDFTRNRVLTFVGLVVSQINLVSKSVSVEVSRFVERFIGPSLDYSKQAFSKCRSKLKAEAFTALNRRLVSRFYADEDFRKWQGYLTLAVDGSTLQLPESAALIGEFGLAENKGKSMPMARTSLLYDVENGLVVDALLGRYKAGEPEMALEHLRRLGELCPAAPCLLLFDRGYPSLWLMACLQSKGLWFVMRCRAGFLAEVSELARQAEEDALLELDLERGNRLHSKKLRLYLEPGQTKLRVRCVKVELPGGETEYLLTSLRELDASRFQELYHKRWAVETGIDFHKNVLQLENFSARTVLGVRQDFEARMLAANLSALLIADAEQELEQQQAGKHNRHTYKVNRAVALGLVKDNLASLLMGKEPAQQVYERLKEKIKRRKEALRPGRSFKRRQKLHYKFHINKRPVI</sequence>
<organism evidence="6 7">
    <name type="scientific">Pontibacter rugosus</name>
    <dbReference type="NCBI Taxonomy" id="1745966"/>
    <lineage>
        <taxon>Bacteria</taxon>
        <taxon>Pseudomonadati</taxon>
        <taxon>Bacteroidota</taxon>
        <taxon>Cytophagia</taxon>
        <taxon>Cytophagales</taxon>
        <taxon>Hymenobacteraceae</taxon>
        <taxon>Pontibacter</taxon>
    </lineage>
</organism>
<dbReference type="Proteomes" id="UP001597094">
    <property type="component" value="Unassembled WGS sequence"/>
</dbReference>
<evidence type="ECO:0000256" key="4">
    <source>
        <dbReference type="ARBA" id="ARBA00023172"/>
    </source>
</evidence>
<dbReference type="InterPro" id="IPR012337">
    <property type="entry name" value="RNaseH-like_sf"/>
</dbReference>
<dbReference type="NCBIfam" id="NF033592">
    <property type="entry name" value="transpos_IS4_1"/>
    <property type="match status" value="1"/>
</dbReference>
<dbReference type="Gene3D" id="3.90.350.10">
    <property type="entry name" value="Transposase Inhibitor Protein From Tn5, Chain A, domain 1"/>
    <property type="match status" value="1"/>
</dbReference>
<evidence type="ECO:0000313" key="6">
    <source>
        <dbReference type="EMBL" id="MFD1186556.1"/>
    </source>
</evidence>
<dbReference type="PANTHER" id="PTHR33258">
    <property type="entry name" value="TRANSPOSASE INSL FOR INSERTION SEQUENCE ELEMENT IS186A-RELATED"/>
    <property type="match status" value="1"/>
</dbReference>
<evidence type="ECO:0000256" key="2">
    <source>
        <dbReference type="ARBA" id="ARBA00022578"/>
    </source>
</evidence>
<comment type="similarity">
    <text evidence="1">Belongs to the transposase 11 family.</text>
</comment>
<name>A0ABW3SR22_9BACT</name>